<evidence type="ECO:0000313" key="1">
    <source>
        <dbReference type="EMBL" id="BCJ90561.1"/>
    </source>
</evidence>
<protein>
    <submittedName>
        <fullName evidence="1">Uncharacterized protein</fullName>
    </submittedName>
</protein>
<gene>
    <name evidence="1" type="ORF">IZ6_12960</name>
</gene>
<dbReference type="InterPro" id="IPR029045">
    <property type="entry name" value="ClpP/crotonase-like_dom_sf"/>
</dbReference>
<dbReference type="Proteomes" id="UP000515317">
    <property type="component" value="Chromosome"/>
</dbReference>
<dbReference type="Gene3D" id="3.90.226.10">
    <property type="entry name" value="2-enoyl-CoA Hydratase, Chain A, domain 1"/>
    <property type="match status" value="1"/>
</dbReference>
<reference evidence="1 2" key="1">
    <citation type="submission" date="2020-08" db="EMBL/GenBank/DDBJ databases">
        <title>Genome sequence of Rhizobiales bacterium strain IZ6.</title>
        <authorList>
            <person name="Nakai R."/>
            <person name="Naganuma T."/>
        </authorList>
    </citation>
    <scope>NUCLEOTIDE SEQUENCE [LARGE SCALE GENOMIC DNA]</scope>
    <source>
        <strain evidence="1 2">IZ6</strain>
    </source>
</reference>
<proteinExistence type="predicted"/>
<dbReference type="KEGG" id="tso:IZ6_12960"/>
<name>A0A6S6QU15_9HYPH</name>
<evidence type="ECO:0000313" key="2">
    <source>
        <dbReference type="Proteomes" id="UP000515317"/>
    </source>
</evidence>
<dbReference type="EMBL" id="AP023361">
    <property type="protein sequence ID" value="BCJ90561.1"/>
    <property type="molecule type" value="Genomic_DNA"/>
</dbReference>
<dbReference type="SUPFAM" id="SSF52096">
    <property type="entry name" value="ClpP/crotonase"/>
    <property type="match status" value="1"/>
</dbReference>
<dbReference type="AlphaFoldDB" id="A0A6S6QU15"/>
<keyword evidence="2" id="KW-1185">Reference proteome</keyword>
<accession>A0A6S6QU15</accession>
<organism evidence="1 2">
    <name type="scientific">Terrihabitans soli</name>
    <dbReference type="NCBI Taxonomy" id="708113"/>
    <lineage>
        <taxon>Bacteria</taxon>
        <taxon>Pseudomonadati</taxon>
        <taxon>Pseudomonadota</taxon>
        <taxon>Alphaproteobacteria</taxon>
        <taxon>Hyphomicrobiales</taxon>
        <taxon>Terrihabitans</taxon>
    </lineage>
</organism>
<sequence>MLHSPGGNILGSLKLGIAFRDAKSTVSVAPQGGCYSACAYALFGGVNRQVPKGAKFGVHDFTDVRWKPGHKITAAEQRENEQIYDFLRAYAKSMGVSPSLVSSAQKTPHEGMRVLSRKELAQNGVVTGR</sequence>
<dbReference type="RefSeq" id="WP_222877184.1">
    <property type="nucleotide sequence ID" value="NZ_AP023361.1"/>
</dbReference>